<proteinExistence type="predicted"/>
<sequence>MSNVEPRREERGLPQIRTPMDANEASSCSCEARKVLQPVAGEDGVGSGDDFPVGITGSTHTAVCDKEEGSLDVVSNGRIDSDDSERPRRYVAAVGKQGKDQSREHRGSRLKERPGCG</sequence>
<evidence type="ECO:0000313" key="2">
    <source>
        <dbReference type="EMBL" id="RRT49367.1"/>
    </source>
</evidence>
<dbReference type="EMBL" id="AMZH03013385">
    <property type="protein sequence ID" value="RRT49367.1"/>
    <property type="molecule type" value="Genomic_DNA"/>
</dbReference>
<feature type="region of interest" description="Disordered" evidence="1">
    <location>
        <begin position="1"/>
        <end position="25"/>
    </location>
</feature>
<organism evidence="2 3">
    <name type="scientific">Ensete ventricosum</name>
    <name type="common">Abyssinian banana</name>
    <name type="synonym">Musa ensete</name>
    <dbReference type="NCBI Taxonomy" id="4639"/>
    <lineage>
        <taxon>Eukaryota</taxon>
        <taxon>Viridiplantae</taxon>
        <taxon>Streptophyta</taxon>
        <taxon>Embryophyta</taxon>
        <taxon>Tracheophyta</taxon>
        <taxon>Spermatophyta</taxon>
        <taxon>Magnoliopsida</taxon>
        <taxon>Liliopsida</taxon>
        <taxon>Zingiberales</taxon>
        <taxon>Musaceae</taxon>
        <taxon>Ensete</taxon>
    </lineage>
</organism>
<reference evidence="2 3" key="1">
    <citation type="journal article" date="2014" name="Agronomy (Basel)">
        <title>A Draft Genome Sequence for Ensete ventricosum, the Drought-Tolerant Tree Against Hunger.</title>
        <authorList>
            <person name="Harrison J."/>
            <person name="Moore K.A."/>
            <person name="Paszkiewicz K."/>
            <person name="Jones T."/>
            <person name="Grant M."/>
            <person name="Ambacheew D."/>
            <person name="Muzemil S."/>
            <person name="Studholme D.J."/>
        </authorList>
    </citation>
    <scope>NUCLEOTIDE SEQUENCE [LARGE SCALE GENOMIC DNA]</scope>
</reference>
<evidence type="ECO:0000313" key="3">
    <source>
        <dbReference type="Proteomes" id="UP000287651"/>
    </source>
</evidence>
<name>A0A426YCD0_ENSVE</name>
<feature type="compositionally biased region" description="Basic and acidic residues" evidence="1">
    <location>
        <begin position="97"/>
        <end position="117"/>
    </location>
</feature>
<feature type="region of interest" description="Disordered" evidence="1">
    <location>
        <begin position="74"/>
        <end position="117"/>
    </location>
</feature>
<dbReference type="AlphaFoldDB" id="A0A426YCD0"/>
<dbReference type="Proteomes" id="UP000287651">
    <property type="component" value="Unassembled WGS sequence"/>
</dbReference>
<gene>
    <name evidence="2" type="ORF">B296_00009617</name>
</gene>
<feature type="compositionally biased region" description="Basic and acidic residues" evidence="1">
    <location>
        <begin position="1"/>
        <end position="12"/>
    </location>
</feature>
<feature type="compositionally biased region" description="Basic and acidic residues" evidence="1">
    <location>
        <begin position="79"/>
        <end position="88"/>
    </location>
</feature>
<accession>A0A426YCD0</accession>
<protein>
    <submittedName>
        <fullName evidence="2">Uncharacterized protein</fullName>
    </submittedName>
</protein>
<evidence type="ECO:0000256" key="1">
    <source>
        <dbReference type="SAM" id="MobiDB-lite"/>
    </source>
</evidence>
<comment type="caution">
    <text evidence="2">The sequence shown here is derived from an EMBL/GenBank/DDBJ whole genome shotgun (WGS) entry which is preliminary data.</text>
</comment>